<dbReference type="Proteomes" id="UP001152797">
    <property type="component" value="Unassembled WGS sequence"/>
</dbReference>
<dbReference type="InterPro" id="IPR008979">
    <property type="entry name" value="Galactose-bd-like_sf"/>
</dbReference>
<dbReference type="EMBL" id="CAMXCT020000868">
    <property type="protein sequence ID" value="CAL1137583.1"/>
    <property type="molecule type" value="Genomic_DNA"/>
</dbReference>
<keyword evidence="4" id="KW-1185">Reference proteome</keyword>
<protein>
    <submittedName>
        <fullName evidence="3">Intraflagellar transport protein 25 (Flagellar-associated protein 232)</fullName>
    </submittedName>
</protein>
<evidence type="ECO:0000313" key="2">
    <source>
        <dbReference type="EMBL" id="CAL1137583.1"/>
    </source>
</evidence>
<dbReference type="PANTHER" id="PTHR33906:SF1">
    <property type="entry name" value="INTRAFLAGELLAR TRANSPORT PROTEIN 25 HOMOLOG"/>
    <property type="match status" value="1"/>
</dbReference>
<organism evidence="1">
    <name type="scientific">Cladocopium goreaui</name>
    <dbReference type="NCBI Taxonomy" id="2562237"/>
    <lineage>
        <taxon>Eukaryota</taxon>
        <taxon>Sar</taxon>
        <taxon>Alveolata</taxon>
        <taxon>Dinophyceae</taxon>
        <taxon>Suessiales</taxon>
        <taxon>Symbiodiniaceae</taxon>
        <taxon>Cladocopium</taxon>
    </lineage>
</organism>
<proteinExistence type="predicted"/>
<evidence type="ECO:0000313" key="3">
    <source>
        <dbReference type="EMBL" id="CAL4771520.1"/>
    </source>
</evidence>
<evidence type="ECO:0000313" key="4">
    <source>
        <dbReference type="Proteomes" id="UP001152797"/>
    </source>
</evidence>
<dbReference type="SUPFAM" id="SSF49785">
    <property type="entry name" value="Galactose-binding domain-like"/>
    <property type="match status" value="1"/>
</dbReference>
<comment type="caution">
    <text evidence="1">The sequence shown here is derived from an EMBL/GenBank/DDBJ whole genome shotgun (WGS) entry which is preliminary data.</text>
</comment>
<dbReference type="Gene3D" id="2.60.120.260">
    <property type="entry name" value="Galactose-binding domain-like"/>
    <property type="match status" value="1"/>
</dbReference>
<accession>A0A9P1C3P4</accession>
<evidence type="ECO:0000313" key="1">
    <source>
        <dbReference type="EMBL" id="CAI3984208.1"/>
    </source>
</evidence>
<dbReference type="AlphaFoldDB" id="A0A9P1C3P4"/>
<gene>
    <name evidence="1" type="ORF">C1SCF055_LOCUS11756</name>
</gene>
<dbReference type="InterPro" id="IPR033558">
    <property type="entry name" value="IFT25"/>
</dbReference>
<reference evidence="1" key="1">
    <citation type="submission" date="2022-10" db="EMBL/GenBank/DDBJ databases">
        <authorList>
            <person name="Chen Y."/>
            <person name="Dougan E. K."/>
            <person name="Chan C."/>
            <person name="Rhodes N."/>
            <person name="Thang M."/>
        </authorList>
    </citation>
    <scope>NUCLEOTIDE SEQUENCE</scope>
</reference>
<dbReference type="GO" id="GO:0030992">
    <property type="term" value="C:intraciliary transport particle B"/>
    <property type="evidence" value="ECO:0007669"/>
    <property type="project" value="InterPro"/>
</dbReference>
<dbReference type="EMBL" id="CAMXCT030000868">
    <property type="protein sequence ID" value="CAL4771520.1"/>
    <property type="molecule type" value="Genomic_DNA"/>
</dbReference>
<reference evidence="2" key="2">
    <citation type="submission" date="2024-04" db="EMBL/GenBank/DDBJ databases">
        <authorList>
            <person name="Chen Y."/>
            <person name="Shah S."/>
            <person name="Dougan E. K."/>
            <person name="Thang M."/>
            <person name="Chan C."/>
        </authorList>
    </citation>
    <scope>NUCLEOTIDE SEQUENCE [LARGE SCALE GENOMIC DNA]</scope>
</reference>
<dbReference type="PANTHER" id="PTHR33906">
    <property type="entry name" value="INTRAFLAGELLAR TRANSPORT PROTEIN 25 HOMOLOG"/>
    <property type="match status" value="1"/>
</dbReference>
<sequence length="200" mass="21886">MPDLVAKKVGGKVLMVSSLDENHPGDNMIDGREDSYWISTGLYPQEILLQLSQRSQVSNVKISATNVRGIRIEGCAEEDPVNFHPLAEDALEEVPQRLQDLRPLLEQTELKMSIVLQDHSAIVADVACRASNPQTMLNARPSDGRTEDRGLQVIPGAPPRVSTVQVPRQSPSAEEVLLRVQAGHEKQRAVKDMAGSEAPP</sequence>
<dbReference type="GO" id="GO:0042073">
    <property type="term" value="P:intraciliary transport"/>
    <property type="evidence" value="ECO:0007669"/>
    <property type="project" value="InterPro"/>
</dbReference>
<dbReference type="OrthoDB" id="271080at2759"/>
<dbReference type="EMBL" id="CAMXCT010000868">
    <property type="protein sequence ID" value="CAI3984208.1"/>
    <property type="molecule type" value="Genomic_DNA"/>
</dbReference>
<dbReference type="GO" id="GO:0005929">
    <property type="term" value="C:cilium"/>
    <property type="evidence" value="ECO:0007669"/>
    <property type="project" value="TreeGrafter"/>
</dbReference>
<name>A0A9P1C3P4_9DINO</name>